<dbReference type="PANTHER" id="PTHR10219">
    <property type="entry name" value="GLYCOLIPID TRANSFER PROTEIN-RELATED"/>
    <property type="match status" value="1"/>
</dbReference>
<name>A0A0M0JVJ1_9EUKA</name>
<comment type="caution">
    <text evidence="2">The sequence shown here is derived from an EMBL/GenBank/DDBJ whole genome shotgun (WGS) entry which is preliminary data.</text>
</comment>
<reference evidence="3" key="1">
    <citation type="journal article" date="2015" name="PLoS Genet.">
        <title>Genome Sequence and Transcriptome Analyses of Chrysochromulina tobin: Metabolic Tools for Enhanced Algal Fitness in the Prominent Order Prymnesiales (Haptophyceae).</title>
        <authorList>
            <person name="Hovde B.T."/>
            <person name="Deodato C.R."/>
            <person name="Hunsperger H.M."/>
            <person name="Ryken S.A."/>
            <person name="Yost W."/>
            <person name="Jha R.K."/>
            <person name="Patterson J."/>
            <person name="Monnat R.J. Jr."/>
            <person name="Barlow S.B."/>
            <person name="Starkenburg S.R."/>
            <person name="Cattolico R.A."/>
        </authorList>
    </citation>
    <scope>NUCLEOTIDE SEQUENCE</scope>
    <source>
        <strain evidence="3">CCMP291</strain>
    </source>
</reference>
<evidence type="ECO:0000313" key="2">
    <source>
        <dbReference type="EMBL" id="KOO30565.1"/>
    </source>
</evidence>
<keyword evidence="3" id="KW-1185">Reference proteome</keyword>
<feature type="domain" description="Glycolipid transfer protein" evidence="1">
    <location>
        <begin position="6"/>
        <end position="109"/>
    </location>
</feature>
<dbReference type="PANTHER" id="PTHR10219:SF43">
    <property type="entry name" value="GLYCOLIPID TRANSFER PROTEIN DOMAIN-CONTAINING PROTEIN"/>
    <property type="match status" value="1"/>
</dbReference>
<dbReference type="GO" id="GO:0005829">
    <property type="term" value="C:cytosol"/>
    <property type="evidence" value="ECO:0007669"/>
    <property type="project" value="TreeGrafter"/>
</dbReference>
<dbReference type="GO" id="GO:1902388">
    <property type="term" value="F:ceramide 1-phosphate transfer activity"/>
    <property type="evidence" value="ECO:0007669"/>
    <property type="project" value="TreeGrafter"/>
</dbReference>
<evidence type="ECO:0000259" key="1">
    <source>
        <dbReference type="Pfam" id="PF08718"/>
    </source>
</evidence>
<organism evidence="2 3">
    <name type="scientific">Chrysochromulina tobinii</name>
    <dbReference type="NCBI Taxonomy" id="1460289"/>
    <lineage>
        <taxon>Eukaryota</taxon>
        <taxon>Haptista</taxon>
        <taxon>Haptophyta</taxon>
        <taxon>Prymnesiophyceae</taxon>
        <taxon>Prymnesiales</taxon>
        <taxon>Chrysochromulinaceae</taxon>
        <taxon>Chrysochromulina</taxon>
    </lineage>
</organism>
<dbReference type="InterPro" id="IPR014830">
    <property type="entry name" value="Glycolipid_transfer_prot_dom"/>
</dbReference>
<dbReference type="EMBL" id="JWZX01002202">
    <property type="protein sequence ID" value="KOO30565.1"/>
    <property type="molecule type" value="Genomic_DNA"/>
</dbReference>
<sequence length="154" mass="17794">MRKMTRSMRALLESELEKAIHGKGGLLADPSAAMGLLWVRRGLMFWARLFDLEARRLMDNHFRLGEPGTFMAQTTLAYDKEISDFHGWVARKAFLMSVRAAPEWDVLCERAGLPSDGKQLAEELRSWAKVLDGLDKRMRTLHTKYDLDDRRRTI</sequence>
<proteinExistence type="predicted"/>
<gene>
    <name evidence="2" type="ORF">Ctob_003291</name>
</gene>
<dbReference type="Proteomes" id="UP000037460">
    <property type="component" value="Unassembled WGS sequence"/>
</dbReference>
<evidence type="ECO:0000313" key="3">
    <source>
        <dbReference type="Proteomes" id="UP000037460"/>
    </source>
</evidence>
<accession>A0A0M0JVJ1</accession>
<dbReference type="Pfam" id="PF08718">
    <property type="entry name" value="GLTP"/>
    <property type="match status" value="1"/>
</dbReference>
<protein>
    <recommendedName>
        <fullName evidence="1">Glycolipid transfer protein domain-containing protein</fullName>
    </recommendedName>
</protein>
<dbReference type="SUPFAM" id="SSF110004">
    <property type="entry name" value="Glycolipid transfer protein, GLTP"/>
    <property type="match status" value="1"/>
</dbReference>
<dbReference type="GO" id="GO:0016020">
    <property type="term" value="C:membrane"/>
    <property type="evidence" value="ECO:0007669"/>
    <property type="project" value="TreeGrafter"/>
</dbReference>
<dbReference type="Gene3D" id="1.10.3520.10">
    <property type="entry name" value="Glycolipid transfer protein"/>
    <property type="match status" value="1"/>
</dbReference>
<dbReference type="GO" id="GO:1902387">
    <property type="term" value="F:ceramide 1-phosphate binding"/>
    <property type="evidence" value="ECO:0007669"/>
    <property type="project" value="TreeGrafter"/>
</dbReference>
<dbReference type="InterPro" id="IPR036497">
    <property type="entry name" value="GLTP_sf"/>
</dbReference>
<dbReference type="OrthoDB" id="205255at2759"/>
<dbReference type="AlphaFoldDB" id="A0A0M0JVJ1"/>